<dbReference type="OrthoDB" id="294251at2759"/>
<evidence type="ECO:0000256" key="1">
    <source>
        <dbReference type="SAM" id="MobiDB-lite"/>
    </source>
</evidence>
<reference evidence="3 4" key="1">
    <citation type="submission" date="2019-01" db="EMBL/GenBank/DDBJ databases">
        <authorList>
            <person name="Ferrante I. M."/>
        </authorList>
    </citation>
    <scope>NUCLEOTIDE SEQUENCE [LARGE SCALE GENOMIC DNA]</scope>
    <source>
        <strain evidence="3 4">B856</strain>
    </source>
</reference>
<feature type="domain" description="Rab-GAP TBC" evidence="2">
    <location>
        <begin position="271"/>
        <end position="668"/>
    </location>
</feature>
<feature type="compositionally biased region" description="Low complexity" evidence="1">
    <location>
        <begin position="68"/>
        <end position="84"/>
    </location>
</feature>
<dbReference type="Gene3D" id="1.10.472.80">
    <property type="entry name" value="Ypt/Rab-GAP domain of gyp1p, domain 3"/>
    <property type="match status" value="1"/>
</dbReference>
<proteinExistence type="predicted"/>
<dbReference type="Proteomes" id="UP000291116">
    <property type="component" value="Unassembled WGS sequence"/>
</dbReference>
<dbReference type="GO" id="GO:0031267">
    <property type="term" value="F:small GTPase binding"/>
    <property type="evidence" value="ECO:0007669"/>
    <property type="project" value="TreeGrafter"/>
</dbReference>
<feature type="region of interest" description="Disordered" evidence="1">
    <location>
        <begin position="462"/>
        <end position="492"/>
    </location>
</feature>
<name>A0A448ZMG1_9STRA</name>
<feature type="compositionally biased region" description="Low complexity" evidence="1">
    <location>
        <begin position="322"/>
        <end position="335"/>
    </location>
</feature>
<organism evidence="3 4">
    <name type="scientific">Pseudo-nitzschia multistriata</name>
    <dbReference type="NCBI Taxonomy" id="183589"/>
    <lineage>
        <taxon>Eukaryota</taxon>
        <taxon>Sar</taxon>
        <taxon>Stramenopiles</taxon>
        <taxon>Ochrophyta</taxon>
        <taxon>Bacillariophyta</taxon>
        <taxon>Bacillariophyceae</taxon>
        <taxon>Bacillariophycidae</taxon>
        <taxon>Bacillariales</taxon>
        <taxon>Bacillariaceae</taxon>
        <taxon>Pseudo-nitzschia</taxon>
    </lineage>
</organism>
<dbReference type="EMBL" id="CAACVS010000531">
    <property type="protein sequence ID" value="VEU43226.1"/>
    <property type="molecule type" value="Genomic_DNA"/>
</dbReference>
<feature type="compositionally biased region" description="Polar residues" evidence="1">
    <location>
        <begin position="218"/>
        <end position="228"/>
    </location>
</feature>
<dbReference type="PROSITE" id="PS50086">
    <property type="entry name" value="TBC_RABGAP"/>
    <property type="match status" value="1"/>
</dbReference>
<gene>
    <name evidence="3" type="ORF">PSNMU_V1.4_AUG-EV-PASAV3_0102750</name>
</gene>
<feature type="region of interest" description="Disordered" evidence="1">
    <location>
        <begin position="316"/>
        <end position="431"/>
    </location>
</feature>
<dbReference type="PANTHER" id="PTHR47219">
    <property type="entry name" value="RAB GTPASE-ACTIVATING PROTEIN 1-LIKE"/>
    <property type="match status" value="1"/>
</dbReference>
<dbReference type="SMART" id="SM00164">
    <property type="entry name" value="TBC"/>
    <property type="match status" value="1"/>
</dbReference>
<dbReference type="PANTHER" id="PTHR47219:SF9">
    <property type="entry name" value="GTPASE ACTIVATING PROTEIN AND CENTROSOME-ASSOCIATED, ISOFORM B"/>
    <property type="match status" value="1"/>
</dbReference>
<keyword evidence="4" id="KW-1185">Reference proteome</keyword>
<protein>
    <recommendedName>
        <fullName evidence="2">Rab-GAP TBC domain-containing protein</fullName>
    </recommendedName>
</protein>
<dbReference type="GO" id="GO:0005096">
    <property type="term" value="F:GTPase activator activity"/>
    <property type="evidence" value="ECO:0007669"/>
    <property type="project" value="TreeGrafter"/>
</dbReference>
<dbReference type="Gene3D" id="1.10.8.270">
    <property type="entry name" value="putative rabgap domain of human tbc1 domain family member 14 like domains"/>
    <property type="match status" value="1"/>
</dbReference>
<dbReference type="SUPFAM" id="SSF47923">
    <property type="entry name" value="Ypt/Rab-GAP domain of gyp1p"/>
    <property type="match status" value="2"/>
</dbReference>
<feature type="compositionally biased region" description="Polar residues" evidence="1">
    <location>
        <begin position="343"/>
        <end position="370"/>
    </location>
</feature>
<feature type="compositionally biased region" description="Low complexity" evidence="1">
    <location>
        <begin position="229"/>
        <end position="244"/>
    </location>
</feature>
<dbReference type="InterPro" id="IPR035969">
    <property type="entry name" value="Rab-GAP_TBC_sf"/>
</dbReference>
<sequence>MGPFVLAETTFPSLGASTSSKSSGSGSVKARPEAYHSNHRGIRVSGWSSEATPTKPNKKGSILAPAASTPTSTGTTTSTSTSSSLEDFNFGEQEEHNVEVIHSSPGRRSQRNHPSYRPRNDSRTTTITSTRRKVEHEHQEEDEPANAKMSLQLDRYGFITNIDSKGRILETNGAENIKVPSYADSERTERREKKWKATLQGWDKQARQQGVGGGTGGSKQLKQPSRQHGSSAGSGPSGSSPNSGILQRKPAPRNHSFASGNKVVLRRLRKGVPDSVRGKTWLALGGGIRVPGMYQDIVRVTSDAMLTNCRELQRTHREALHSTASGGRSSPSSNTGGSGSGTPERSSNPASTRTSPTSAVSEVSTFTNPSPTKPNKGASSSSPEEAKPSPVGNVVDAASGGRSSSPTTPRSSGIEKDETKPSGKEKSGCYAATRDFRSIQDIIERDIHRTFPRHNLFYEEERSIVESPSSSTGGDREDPFESPSAGTTPGDPELAALILNLEMDLKVAESRDMASANNGLKQYKLHDRTDHCTITATTQSGQAALRRVLRAYSYYDPEVGYCQGMNFIAGMFLTLMTEEEAFWLLVSVMSDKPCHMRGLFGEGMLQTHKVLYVAEKLTHHYLSRLARHFEKEHVHVTMYATQWLLTQYTSSFKFDLVVRVWDAFLGEGWKIIYRVMLALLLKYQPRLLKMSFEEILTFFRELPERVEGGQIMDMALKIPLRRKVIARYEREWESQQKKK</sequence>
<feature type="compositionally biased region" description="Low complexity" evidence="1">
    <location>
        <begin position="397"/>
        <end position="412"/>
    </location>
</feature>
<evidence type="ECO:0000313" key="3">
    <source>
        <dbReference type="EMBL" id="VEU43226.1"/>
    </source>
</evidence>
<feature type="region of interest" description="Disordered" evidence="1">
    <location>
        <begin position="1"/>
        <end position="149"/>
    </location>
</feature>
<dbReference type="InterPro" id="IPR050302">
    <property type="entry name" value="Rab_GAP_TBC_domain"/>
</dbReference>
<dbReference type="InterPro" id="IPR000195">
    <property type="entry name" value="Rab-GAP-TBC_dom"/>
</dbReference>
<dbReference type="FunFam" id="1.10.8.270:FF:000016">
    <property type="entry name" value="TBC1 domain family member 2A"/>
    <property type="match status" value="1"/>
</dbReference>
<evidence type="ECO:0000259" key="2">
    <source>
        <dbReference type="PROSITE" id="PS50086"/>
    </source>
</evidence>
<evidence type="ECO:0000313" key="4">
    <source>
        <dbReference type="Proteomes" id="UP000291116"/>
    </source>
</evidence>
<dbReference type="Pfam" id="PF00566">
    <property type="entry name" value="RabGAP-TBC"/>
    <property type="match status" value="1"/>
</dbReference>
<dbReference type="AlphaFoldDB" id="A0A448ZMG1"/>
<feature type="compositionally biased region" description="Basic and acidic residues" evidence="1">
    <location>
        <begin position="413"/>
        <end position="427"/>
    </location>
</feature>
<feature type="compositionally biased region" description="Low complexity" evidence="1">
    <location>
        <begin position="13"/>
        <end position="27"/>
    </location>
</feature>
<feature type="compositionally biased region" description="Polar residues" evidence="1">
    <location>
        <begin position="46"/>
        <end position="55"/>
    </location>
</feature>
<feature type="region of interest" description="Disordered" evidence="1">
    <location>
        <begin position="180"/>
        <end position="262"/>
    </location>
</feature>
<accession>A0A448ZMG1</accession>